<dbReference type="AlphaFoldDB" id="A0A5B7G820"/>
<proteinExistence type="predicted"/>
<keyword evidence="2" id="KW-1185">Reference proteome</keyword>
<gene>
    <name evidence="1" type="ORF">E2C01_046550</name>
</gene>
<accession>A0A5B7G820</accession>
<evidence type="ECO:0000313" key="2">
    <source>
        <dbReference type="Proteomes" id="UP000324222"/>
    </source>
</evidence>
<comment type="caution">
    <text evidence="1">The sequence shown here is derived from an EMBL/GenBank/DDBJ whole genome shotgun (WGS) entry which is preliminary data.</text>
</comment>
<sequence length="90" mass="9548">MAESPRMAKAEETPCIHSSVCRIILMHRAITQTALRGGLTKAAFTRTIFAGPAHCIDSYGCMYSHETGAAVLPTTAGVLFNGFGGHVLLL</sequence>
<name>A0A5B7G820_PORTR</name>
<evidence type="ECO:0000313" key="1">
    <source>
        <dbReference type="EMBL" id="MPC52674.1"/>
    </source>
</evidence>
<protein>
    <submittedName>
        <fullName evidence="1">Uncharacterized protein</fullName>
    </submittedName>
</protein>
<organism evidence="1 2">
    <name type="scientific">Portunus trituberculatus</name>
    <name type="common">Swimming crab</name>
    <name type="synonym">Neptunus trituberculatus</name>
    <dbReference type="NCBI Taxonomy" id="210409"/>
    <lineage>
        <taxon>Eukaryota</taxon>
        <taxon>Metazoa</taxon>
        <taxon>Ecdysozoa</taxon>
        <taxon>Arthropoda</taxon>
        <taxon>Crustacea</taxon>
        <taxon>Multicrustacea</taxon>
        <taxon>Malacostraca</taxon>
        <taxon>Eumalacostraca</taxon>
        <taxon>Eucarida</taxon>
        <taxon>Decapoda</taxon>
        <taxon>Pleocyemata</taxon>
        <taxon>Brachyura</taxon>
        <taxon>Eubrachyura</taxon>
        <taxon>Portunoidea</taxon>
        <taxon>Portunidae</taxon>
        <taxon>Portuninae</taxon>
        <taxon>Portunus</taxon>
    </lineage>
</organism>
<reference evidence="1 2" key="1">
    <citation type="submission" date="2019-05" db="EMBL/GenBank/DDBJ databases">
        <title>Another draft genome of Portunus trituberculatus and its Hox gene families provides insights of decapod evolution.</title>
        <authorList>
            <person name="Jeong J.-H."/>
            <person name="Song I."/>
            <person name="Kim S."/>
            <person name="Choi T."/>
            <person name="Kim D."/>
            <person name="Ryu S."/>
            <person name="Kim W."/>
        </authorList>
    </citation>
    <scope>NUCLEOTIDE SEQUENCE [LARGE SCALE GENOMIC DNA]</scope>
    <source>
        <tissue evidence="1">Muscle</tissue>
    </source>
</reference>
<dbReference type="Proteomes" id="UP000324222">
    <property type="component" value="Unassembled WGS sequence"/>
</dbReference>
<dbReference type="EMBL" id="VSRR010011064">
    <property type="protein sequence ID" value="MPC52674.1"/>
    <property type="molecule type" value="Genomic_DNA"/>
</dbReference>